<evidence type="ECO:0000256" key="1">
    <source>
        <dbReference type="SAM" id="Coils"/>
    </source>
</evidence>
<evidence type="ECO:0000313" key="4">
    <source>
        <dbReference type="Proteomes" id="UP001165090"/>
    </source>
</evidence>
<reference evidence="3 4" key="1">
    <citation type="journal article" date="2023" name="IScience">
        <title>Expanded male sex-determining region conserved during the evolution of homothallism in the green alga Volvox.</title>
        <authorList>
            <person name="Yamamoto K."/>
            <person name="Matsuzaki R."/>
            <person name="Mahakham W."/>
            <person name="Heman W."/>
            <person name="Sekimoto H."/>
            <person name="Kawachi M."/>
            <person name="Minakuchi Y."/>
            <person name="Toyoda A."/>
            <person name="Nozaki H."/>
        </authorList>
    </citation>
    <scope>NUCLEOTIDE SEQUENCE [LARGE SCALE GENOMIC DNA]</scope>
    <source>
        <strain evidence="3 4">NIES-4468</strain>
    </source>
</reference>
<evidence type="ECO:0000256" key="2">
    <source>
        <dbReference type="SAM" id="MobiDB-lite"/>
    </source>
</evidence>
<feature type="compositionally biased region" description="Low complexity" evidence="2">
    <location>
        <begin position="145"/>
        <end position="156"/>
    </location>
</feature>
<proteinExistence type="predicted"/>
<organism evidence="3 4">
    <name type="scientific">Volvox africanus</name>
    <dbReference type="NCBI Taxonomy" id="51714"/>
    <lineage>
        <taxon>Eukaryota</taxon>
        <taxon>Viridiplantae</taxon>
        <taxon>Chlorophyta</taxon>
        <taxon>core chlorophytes</taxon>
        <taxon>Chlorophyceae</taxon>
        <taxon>CS clade</taxon>
        <taxon>Chlamydomonadales</taxon>
        <taxon>Volvocaceae</taxon>
        <taxon>Volvox</taxon>
    </lineage>
</organism>
<feature type="compositionally biased region" description="Polar residues" evidence="2">
    <location>
        <begin position="83"/>
        <end position="124"/>
    </location>
</feature>
<evidence type="ECO:0000313" key="3">
    <source>
        <dbReference type="EMBL" id="GLI62743.1"/>
    </source>
</evidence>
<feature type="region of interest" description="Disordered" evidence="2">
    <location>
        <begin position="1"/>
        <end position="183"/>
    </location>
</feature>
<feature type="compositionally biased region" description="Gly residues" evidence="2">
    <location>
        <begin position="56"/>
        <end position="65"/>
    </location>
</feature>
<dbReference type="EMBL" id="BSDZ01000013">
    <property type="protein sequence ID" value="GLI62743.1"/>
    <property type="molecule type" value="Genomic_DNA"/>
</dbReference>
<feature type="coiled-coil region" evidence="1">
    <location>
        <begin position="183"/>
        <end position="217"/>
    </location>
</feature>
<accession>A0ABQ5RZV2</accession>
<gene>
    <name evidence="3" type="ORF">VaNZ11_005482</name>
</gene>
<keyword evidence="4" id="KW-1185">Reference proteome</keyword>
<name>A0ABQ5RZV2_9CHLO</name>
<dbReference type="Proteomes" id="UP001165090">
    <property type="component" value="Unassembled WGS sequence"/>
</dbReference>
<protein>
    <submittedName>
        <fullName evidence="3">Uncharacterized protein</fullName>
    </submittedName>
</protein>
<feature type="coiled-coil region" evidence="1">
    <location>
        <begin position="329"/>
        <end position="356"/>
    </location>
</feature>
<feature type="compositionally biased region" description="Polar residues" evidence="2">
    <location>
        <begin position="37"/>
        <end position="52"/>
    </location>
</feature>
<sequence length="441" mass="48280">MAFADRQEPAVTCAFPGGRASGGMLPPLPTNPGAAQKSLQQPQTQPWPASTSGGRKLAGGPGGPGFAPNSARIAGTGAANRPAANTTRSADTTNSHAPSGQTASPTRRNGSAGDNHNNGYGRSHNTFDEGNDPLRDAQWLARASQPPLQQPQQQLQDELRPYDPDQYDPGRVQERGLTEQSTAEELLTEENQDEEELLDMEQQQQQQQEQHALLQHNNPYLQILSQAGVAIGVGPYGGGGLAAAAQAAHEVQQAALRKRVQRDIKRMLARNRAYQQHVKGPPALSAESLAQLAQPKLRPGSQPDPQVVANLPDPVEWARWKTDQLVISRLAEERRQAEHAEEKRRAEEQLAAFRQHKMEEATPRCSTSLQHFAVTPCIPQPRCPTATYHPYTRLLLIVPGATSGPLPFYTITTTRLSKRRRRLRHAKLRRTLPTALTCRPT</sequence>
<comment type="caution">
    <text evidence="3">The sequence shown here is derived from an EMBL/GenBank/DDBJ whole genome shotgun (WGS) entry which is preliminary data.</text>
</comment>
<keyword evidence="1" id="KW-0175">Coiled coil</keyword>